<proteinExistence type="predicted"/>
<dbReference type="GeneID" id="66302557"/>
<protein>
    <submittedName>
        <fullName evidence="1">DUF1292 domain-containing protein</fullName>
    </submittedName>
</protein>
<accession>A0ABD4RFT5</accession>
<comment type="caution">
    <text evidence="1">The sequence shown here is derived from an EMBL/GenBank/DDBJ whole genome shotgun (WGS) entry which is preliminary data.</text>
</comment>
<sequence length="218" mass="25436">MANNSDFIREELEHFGKIYTDLTYGISEVSPFLDENELLKRKYYSKISILKTYIEKLNTASSTSSKKKFFNFLSSDNSYRDVENYKNQNKDAFLQFESCSKCACLNCVRDCEFKGCLGCRPDSYIKKCDKEKINIRTHNNFTLDLTNNNTGKASKYKVLATLEDKELDKLYIILENIMDTSDKFILYYYPSISSDEFGEITNADEFDFIVNTFEQSDY</sequence>
<organism evidence="1 2">
    <name type="scientific">Clostridium chauvoei</name>
    <dbReference type="NCBI Taxonomy" id="46867"/>
    <lineage>
        <taxon>Bacteria</taxon>
        <taxon>Bacillati</taxon>
        <taxon>Bacillota</taxon>
        <taxon>Clostridia</taxon>
        <taxon>Eubacteriales</taxon>
        <taxon>Clostridiaceae</taxon>
        <taxon>Clostridium</taxon>
    </lineage>
</organism>
<name>A0ABD4RFT5_9CLOT</name>
<reference evidence="1 2" key="1">
    <citation type="submission" date="2021-08" db="EMBL/GenBank/DDBJ databases">
        <title>Genome sequence analysis of Clostridium chauvoei strains of European origin and evaluation of typing options for outbreak investigations.</title>
        <authorList>
            <person name="Abdel-Glil M."/>
            <person name="Thomas P."/>
            <person name="Seyboldt C."/>
        </authorList>
    </citation>
    <scope>NUCLEOTIDE SEQUENCE [LARGE SCALE GENOMIC DNA]</scope>
    <source>
        <strain evidence="1 2">S0260-09</strain>
    </source>
</reference>
<dbReference type="RefSeq" id="WP_021876547.1">
    <property type="nucleotide sequence ID" value="NZ_CP018624.1"/>
</dbReference>
<dbReference type="Proteomes" id="UP000775179">
    <property type="component" value="Unassembled WGS sequence"/>
</dbReference>
<dbReference type="AlphaFoldDB" id="A0ABD4RFT5"/>
<dbReference type="KEGG" id="cchv:BTM20_11795"/>
<evidence type="ECO:0000313" key="1">
    <source>
        <dbReference type="EMBL" id="MBX7290327.1"/>
    </source>
</evidence>
<evidence type="ECO:0000313" key="2">
    <source>
        <dbReference type="Proteomes" id="UP000775179"/>
    </source>
</evidence>
<dbReference type="EMBL" id="JAIFTX010000007">
    <property type="protein sequence ID" value="MBX7290327.1"/>
    <property type="molecule type" value="Genomic_DNA"/>
</dbReference>
<gene>
    <name evidence="1" type="ORF">K4H94_04595</name>
</gene>